<evidence type="ECO:0000313" key="2">
    <source>
        <dbReference type="Proteomes" id="UP000245626"/>
    </source>
</evidence>
<sequence>MIVPLFVSLFLSAFVSSSVLPRAGGTGGINDFSCKSSTQPVPVVLLHGLGATYYEDLNGLQAFLATKGFCTFAITYGAYDGFPFVGGFKAIDESSKQLADYIAEVVSKTGSSKVDLVGHSEGGFQTLYVPKFTSARNSIRKAFSIAPPSHGTTFGNLFTLARAFGVSEEVNGVLSTFGCKACNDLQIGGDAVTKLNQGPITQPGIQYTVLTSKYDEMVTPAPEASFIQEDGVRNLLVQDFCPLDPVGHLSEAYDLNVWNLVLNELQDQQSRKFACTFGSPGK</sequence>
<proteinExistence type="predicted"/>
<evidence type="ECO:0000313" key="1">
    <source>
        <dbReference type="EMBL" id="PWN46886.1"/>
    </source>
</evidence>
<protein>
    <submittedName>
        <fullName evidence="1">Alpha/beta-hydrolase</fullName>
    </submittedName>
</protein>
<reference evidence="1 2" key="1">
    <citation type="journal article" date="2018" name="Mol. Biol. Evol.">
        <title>Broad Genomic Sampling Reveals a Smut Pathogenic Ancestry of the Fungal Clade Ustilaginomycotina.</title>
        <authorList>
            <person name="Kijpornyongpan T."/>
            <person name="Mondo S.J."/>
            <person name="Barry K."/>
            <person name="Sandor L."/>
            <person name="Lee J."/>
            <person name="Lipzen A."/>
            <person name="Pangilinan J."/>
            <person name="LaButti K."/>
            <person name="Hainaut M."/>
            <person name="Henrissat B."/>
            <person name="Grigoriev I.V."/>
            <person name="Spatafora J.W."/>
            <person name="Aime M.C."/>
        </authorList>
    </citation>
    <scope>NUCLEOTIDE SEQUENCE [LARGE SCALE GENOMIC DNA]</scope>
    <source>
        <strain evidence="1 2">SA 807</strain>
    </source>
</reference>
<name>A0ACD0NM61_9BASI</name>
<organism evidence="1 2">
    <name type="scientific">Violaceomyces palustris</name>
    <dbReference type="NCBI Taxonomy" id="1673888"/>
    <lineage>
        <taxon>Eukaryota</taxon>
        <taxon>Fungi</taxon>
        <taxon>Dikarya</taxon>
        <taxon>Basidiomycota</taxon>
        <taxon>Ustilaginomycotina</taxon>
        <taxon>Ustilaginomycetes</taxon>
        <taxon>Violaceomycetales</taxon>
        <taxon>Violaceomycetaceae</taxon>
        <taxon>Violaceomyces</taxon>
    </lineage>
</organism>
<dbReference type="Proteomes" id="UP000245626">
    <property type="component" value="Unassembled WGS sequence"/>
</dbReference>
<accession>A0ACD0NM61</accession>
<keyword evidence="2" id="KW-1185">Reference proteome</keyword>
<dbReference type="EMBL" id="KZ820650">
    <property type="protein sequence ID" value="PWN46886.1"/>
    <property type="molecule type" value="Genomic_DNA"/>
</dbReference>
<gene>
    <name evidence="1" type="ORF">IE53DRAFT_336314</name>
</gene>